<dbReference type="CDD" id="cd00063">
    <property type="entry name" value="FN3"/>
    <property type="match status" value="3"/>
</dbReference>
<dbReference type="PANTHER" id="PTHR13817">
    <property type="entry name" value="TITIN"/>
    <property type="match status" value="1"/>
</dbReference>
<comment type="caution">
    <text evidence="3">The sequence shown here is derived from an EMBL/GenBank/DDBJ whole genome shotgun (WGS) entry which is preliminary data.</text>
</comment>
<reference evidence="3 4" key="1">
    <citation type="journal article" date="2014" name="Genome Announc.">
        <title>Draft genome sequences of eight enterohepatic helicobacter species isolated from both laboratory and wild rodents.</title>
        <authorList>
            <person name="Sheh A."/>
            <person name="Shen Z."/>
            <person name="Fox J.G."/>
        </authorList>
    </citation>
    <scope>NUCLEOTIDE SEQUENCE [LARGE SCALE GENOMIC DNA]</scope>
    <source>
        <strain evidence="3 4">MIT 98-6810</strain>
    </source>
</reference>
<feature type="domain" description="Fibronectin type-III" evidence="2">
    <location>
        <begin position="230"/>
        <end position="324"/>
    </location>
</feature>
<organism evidence="3 4">
    <name type="scientific">Helicobacter typhlonius</name>
    <dbReference type="NCBI Taxonomy" id="76936"/>
    <lineage>
        <taxon>Bacteria</taxon>
        <taxon>Pseudomonadati</taxon>
        <taxon>Campylobacterota</taxon>
        <taxon>Epsilonproteobacteria</taxon>
        <taxon>Campylobacterales</taxon>
        <taxon>Helicobacteraceae</taxon>
        <taxon>Helicobacter</taxon>
    </lineage>
</organism>
<evidence type="ECO:0000313" key="4">
    <source>
        <dbReference type="Proteomes" id="UP000029925"/>
    </source>
</evidence>
<dbReference type="Proteomes" id="UP000029925">
    <property type="component" value="Unassembled WGS sequence"/>
</dbReference>
<dbReference type="InterPro" id="IPR036116">
    <property type="entry name" value="FN3_sf"/>
</dbReference>
<name>A0A4U8S1P7_9HELI</name>
<evidence type="ECO:0000313" key="3">
    <source>
        <dbReference type="EMBL" id="TLD79608.1"/>
    </source>
</evidence>
<dbReference type="OrthoDB" id="9810925at2"/>
<dbReference type="InterPro" id="IPR050964">
    <property type="entry name" value="Striated_Muscle_Regulatory"/>
</dbReference>
<feature type="domain" description="Fibronectin type-III" evidence="2">
    <location>
        <begin position="135"/>
        <end position="227"/>
    </location>
</feature>
<proteinExistence type="predicted"/>
<dbReference type="Gene3D" id="2.60.40.10">
    <property type="entry name" value="Immunoglobulins"/>
    <property type="match status" value="4"/>
</dbReference>
<keyword evidence="1" id="KW-0677">Repeat</keyword>
<dbReference type="AlphaFoldDB" id="A0A4U8S1P7"/>
<sequence length="418" mass="47082">MTAKTLWTCLKLIGLLTPFIFFLNSCSTLNPVLQEDSSLPKLDSVKALADVSSVGFEWKLMQDENVKGFVIYRSKPNEKELQEIERIKNASATHFYDDNLKPQSTYIYGFKILGENDTISQTMQTLEVKTSFIDAVESVFAINNKPRTIKIIYSPHPNPSVDSYLIQRLDKAGEFKTIATIPHRLGVEYFDEDLQDGQTYTYRVIAKNFEGIKSKASASVSATTIPQPAPIENIQASNDLPRAIVITWNEAPDSQGVSKKRYRISYSANGKTYKNLATTNQTQYTHKLKDKENGVSYTYQVVLLGDNGLQGRLSSYPAKGSSLPPPSAPTQFEGTMLDNRATLSWQTPSDDRIVSYVVYRKEKSLWNQSMRFIDIHDTRFIDKEMQEGKAYVYSVVSVDINGIESTPSKEITLQKAKP</sequence>
<dbReference type="RefSeq" id="WP_034343338.1">
    <property type="nucleotide sequence ID" value="NZ_CAOMJD010000005.1"/>
</dbReference>
<dbReference type="PROSITE" id="PS50853">
    <property type="entry name" value="FN3"/>
    <property type="match status" value="3"/>
</dbReference>
<accession>A0A4U8S1P7</accession>
<evidence type="ECO:0000256" key="1">
    <source>
        <dbReference type="ARBA" id="ARBA00022737"/>
    </source>
</evidence>
<feature type="domain" description="Fibronectin type-III" evidence="2">
    <location>
        <begin position="325"/>
        <end position="418"/>
    </location>
</feature>
<dbReference type="STRING" id="76936.BN2458_PEG0362"/>
<dbReference type="InterPro" id="IPR003961">
    <property type="entry name" value="FN3_dom"/>
</dbReference>
<keyword evidence="4" id="KW-1185">Reference proteome</keyword>
<dbReference type="InterPro" id="IPR013783">
    <property type="entry name" value="Ig-like_fold"/>
</dbReference>
<dbReference type="EMBL" id="JRPF02000001">
    <property type="protein sequence ID" value="TLD79608.1"/>
    <property type="molecule type" value="Genomic_DNA"/>
</dbReference>
<dbReference type="PANTHER" id="PTHR13817:SF166">
    <property type="entry name" value="NEURONAL IGCAM-RELATED"/>
    <property type="match status" value="1"/>
</dbReference>
<dbReference type="GeneID" id="78150687"/>
<evidence type="ECO:0000259" key="2">
    <source>
        <dbReference type="PROSITE" id="PS50853"/>
    </source>
</evidence>
<dbReference type="SMART" id="SM00060">
    <property type="entry name" value="FN3"/>
    <property type="match status" value="3"/>
</dbReference>
<gene>
    <name evidence="3" type="ORF">LS75_001355</name>
</gene>
<dbReference type="SUPFAM" id="SSF49265">
    <property type="entry name" value="Fibronectin type III"/>
    <property type="match status" value="3"/>
</dbReference>
<protein>
    <submittedName>
        <fullName evidence="3">Fibronectin type III domain-containing protein</fullName>
    </submittedName>
</protein>